<keyword evidence="2" id="KW-1185">Reference proteome</keyword>
<sequence>MDRLRFDDASSDMAEAAAFACDALAHADSLEVELDPTPEDALYREGFDSYTGVDTALSGAHESAMLEYGFALLNDEDA</sequence>
<accession>A0AAE9GU01</accession>
<dbReference type="EMBL" id="OM962999">
    <property type="protein sequence ID" value="UOL50856.1"/>
    <property type="molecule type" value="Genomic_DNA"/>
</dbReference>
<evidence type="ECO:0000313" key="2">
    <source>
        <dbReference type="Proteomes" id="UP000831170"/>
    </source>
</evidence>
<proteinExistence type="predicted"/>
<protein>
    <submittedName>
        <fullName evidence="1">Uncharacterized protein</fullName>
    </submittedName>
</protein>
<reference evidence="1 2" key="1">
    <citation type="submission" date="2022-03" db="EMBL/GenBank/DDBJ databases">
        <authorList>
            <person name="Oueslati M."/>
            <person name="Holtappels D."/>
            <person name="Wagemans J."/>
        </authorList>
    </citation>
    <scope>NUCLEOTIDE SEQUENCE [LARGE SCALE GENOMIC DNA]</scope>
</reference>
<gene>
    <name evidence="1" type="ORF">SoKa_gp8</name>
</gene>
<name>A0AAE9GU01_9CAUD</name>
<dbReference type="Proteomes" id="UP000831170">
    <property type="component" value="Segment"/>
</dbReference>
<evidence type="ECO:0000313" key="1">
    <source>
        <dbReference type="EMBL" id="UOL50856.1"/>
    </source>
</evidence>
<organism evidence="1 2">
    <name type="scientific">Pseudomonas phage SoKa</name>
    <dbReference type="NCBI Taxonomy" id="2930393"/>
    <lineage>
        <taxon>Viruses</taxon>
        <taxon>Duplodnaviria</taxon>
        <taxon>Heunggongvirae</taxon>
        <taxon>Uroviricota</taxon>
        <taxon>Caudoviricetes</taxon>
        <taxon>Autographivirales</taxon>
        <taxon>Autonotataviridae</taxon>
        <taxon>Bifseptvirus</taxon>
        <taxon>Bifseptvirus SoKa</taxon>
    </lineage>
</organism>